<dbReference type="STRING" id="136037.A0A067RUP8"/>
<dbReference type="PROSITE" id="PS50005">
    <property type="entry name" value="TPR"/>
    <property type="match status" value="1"/>
</dbReference>
<dbReference type="OMA" id="ITCDETI"/>
<evidence type="ECO:0000313" key="5">
    <source>
        <dbReference type="EMBL" id="KDR24535.1"/>
    </source>
</evidence>
<comment type="subcellular location">
    <subcellularLocation>
        <location evidence="1">Nucleus</location>
    </subcellularLocation>
</comment>
<dbReference type="GO" id="GO:0031491">
    <property type="term" value="F:nucleosome binding"/>
    <property type="evidence" value="ECO:0007669"/>
    <property type="project" value="TreeGrafter"/>
</dbReference>
<dbReference type="AlphaFoldDB" id="A0A067RUP8"/>
<feature type="region of interest" description="Disordered" evidence="4">
    <location>
        <begin position="1"/>
        <end position="23"/>
    </location>
</feature>
<evidence type="ECO:0000256" key="1">
    <source>
        <dbReference type="ARBA" id="ARBA00004123"/>
    </source>
</evidence>
<dbReference type="GO" id="GO:0005634">
    <property type="term" value="C:nucleus"/>
    <property type="evidence" value="ECO:0007669"/>
    <property type="project" value="UniProtKB-SubCell"/>
</dbReference>
<keyword evidence="3" id="KW-0802">TPR repeat</keyword>
<accession>A0A067RUP8</accession>
<dbReference type="SUPFAM" id="SSF48452">
    <property type="entry name" value="TPR-like"/>
    <property type="match status" value="1"/>
</dbReference>
<dbReference type="PANTHER" id="PTHR15502">
    <property type="entry name" value="CALCINEURIN-BINDING PROTEIN CABIN 1-RELATED"/>
    <property type="match status" value="1"/>
</dbReference>
<dbReference type="eggNOG" id="ENOG502QPUI">
    <property type="taxonomic scope" value="Eukaryota"/>
</dbReference>
<keyword evidence="2" id="KW-0539">Nucleus</keyword>
<evidence type="ECO:0000256" key="2">
    <source>
        <dbReference type="ARBA" id="ARBA00023242"/>
    </source>
</evidence>
<proteinExistence type="predicted"/>
<dbReference type="SMART" id="SM00028">
    <property type="entry name" value="TPR"/>
    <property type="match status" value="2"/>
</dbReference>
<dbReference type="InterPro" id="IPR033053">
    <property type="entry name" value="Hir3/CABIN1"/>
</dbReference>
<dbReference type="Proteomes" id="UP000027135">
    <property type="component" value="Unassembled WGS sequence"/>
</dbReference>
<organism evidence="5 6">
    <name type="scientific">Zootermopsis nevadensis</name>
    <name type="common">Dampwood termite</name>
    <dbReference type="NCBI Taxonomy" id="136037"/>
    <lineage>
        <taxon>Eukaryota</taxon>
        <taxon>Metazoa</taxon>
        <taxon>Ecdysozoa</taxon>
        <taxon>Arthropoda</taxon>
        <taxon>Hexapoda</taxon>
        <taxon>Insecta</taxon>
        <taxon>Pterygota</taxon>
        <taxon>Neoptera</taxon>
        <taxon>Polyneoptera</taxon>
        <taxon>Dictyoptera</taxon>
        <taxon>Blattodea</taxon>
        <taxon>Blattoidea</taxon>
        <taxon>Termitoidae</taxon>
        <taxon>Termopsidae</taxon>
        <taxon>Zootermopsis</taxon>
    </lineage>
</organism>
<keyword evidence="6" id="KW-1185">Reference proteome</keyword>
<dbReference type="PANTHER" id="PTHR15502:SF7">
    <property type="entry name" value="CALCINEURIN-BINDING PROTEIN CABIN-1"/>
    <property type="match status" value="1"/>
</dbReference>
<sequence>MIRLRALNEESSEESEKEEETPLIRREAQEQIAFAQYNEALAMLREKNFGAAKGIFQTLLENSFLVEITKRDGTEGLRHPALVLKYSCLKNMGMLLEKQGELQGALQRFLQASELDRSDVTLWYRIGKVALLVVDYELACDAFLEGLRCSPRHWPCLDNLVTVLYVLNGYLPCLLYIARAFELDPDFAKGLAFRDKILAEQPSIINDFSFYCKGYISAVLLTWR</sequence>
<evidence type="ECO:0000256" key="3">
    <source>
        <dbReference type="PROSITE-ProRule" id="PRU00339"/>
    </source>
</evidence>
<gene>
    <name evidence="5" type="ORF">L798_00154</name>
</gene>
<feature type="repeat" description="TPR" evidence="3">
    <location>
        <begin position="86"/>
        <end position="119"/>
    </location>
</feature>
<evidence type="ECO:0000256" key="4">
    <source>
        <dbReference type="SAM" id="MobiDB-lite"/>
    </source>
</evidence>
<protein>
    <submittedName>
        <fullName evidence="5">Calcineurin-binding protein cabin-1</fullName>
    </submittedName>
</protein>
<dbReference type="GO" id="GO:0006325">
    <property type="term" value="P:chromatin organization"/>
    <property type="evidence" value="ECO:0007669"/>
    <property type="project" value="InterPro"/>
</dbReference>
<dbReference type="Gene3D" id="1.25.40.10">
    <property type="entry name" value="Tetratricopeptide repeat domain"/>
    <property type="match status" value="1"/>
</dbReference>
<evidence type="ECO:0000313" key="6">
    <source>
        <dbReference type="Proteomes" id="UP000027135"/>
    </source>
</evidence>
<reference evidence="5 6" key="1">
    <citation type="journal article" date="2014" name="Nat. Commun.">
        <title>Molecular traces of alternative social organization in a termite genome.</title>
        <authorList>
            <person name="Terrapon N."/>
            <person name="Li C."/>
            <person name="Robertson H.M."/>
            <person name="Ji L."/>
            <person name="Meng X."/>
            <person name="Booth W."/>
            <person name="Chen Z."/>
            <person name="Childers C.P."/>
            <person name="Glastad K.M."/>
            <person name="Gokhale K."/>
            <person name="Gowin J."/>
            <person name="Gronenberg W."/>
            <person name="Hermansen R.A."/>
            <person name="Hu H."/>
            <person name="Hunt B.G."/>
            <person name="Huylmans A.K."/>
            <person name="Khalil S.M."/>
            <person name="Mitchell R.D."/>
            <person name="Munoz-Torres M.C."/>
            <person name="Mustard J.A."/>
            <person name="Pan H."/>
            <person name="Reese J.T."/>
            <person name="Scharf M.E."/>
            <person name="Sun F."/>
            <person name="Vogel H."/>
            <person name="Xiao J."/>
            <person name="Yang W."/>
            <person name="Yang Z."/>
            <person name="Yang Z."/>
            <person name="Zhou J."/>
            <person name="Zhu J."/>
            <person name="Brent C.S."/>
            <person name="Elsik C.G."/>
            <person name="Goodisman M.A."/>
            <person name="Liberles D.A."/>
            <person name="Roe R.M."/>
            <person name="Vargo E.L."/>
            <person name="Vilcinskas A."/>
            <person name="Wang J."/>
            <person name="Bornberg-Bauer E."/>
            <person name="Korb J."/>
            <person name="Zhang G."/>
            <person name="Liebig J."/>
        </authorList>
    </citation>
    <scope>NUCLEOTIDE SEQUENCE [LARGE SCALE GENOMIC DNA]</scope>
    <source>
        <tissue evidence="5">Whole organism</tissue>
    </source>
</reference>
<dbReference type="InParanoid" id="A0A067RUP8"/>
<dbReference type="InterPro" id="IPR019734">
    <property type="entry name" value="TPR_rpt"/>
</dbReference>
<name>A0A067RUP8_ZOONE</name>
<feature type="compositionally biased region" description="Acidic residues" evidence="4">
    <location>
        <begin position="10"/>
        <end position="19"/>
    </location>
</feature>
<dbReference type="InterPro" id="IPR011990">
    <property type="entry name" value="TPR-like_helical_dom_sf"/>
</dbReference>
<dbReference type="EMBL" id="KK852405">
    <property type="protein sequence ID" value="KDR24535.1"/>
    <property type="molecule type" value="Genomic_DNA"/>
</dbReference>